<keyword evidence="2" id="KW-0472">Membrane</keyword>
<accession>A0A1H2RP46</accession>
<dbReference type="EMBL" id="FNNI01000001">
    <property type="protein sequence ID" value="SDW20409.1"/>
    <property type="molecule type" value="Genomic_DNA"/>
</dbReference>
<proteinExistence type="predicted"/>
<name>A0A1H2RP46_9GAMM</name>
<dbReference type="STRING" id="574349.SAMN05443545_101358"/>
<feature type="transmembrane region" description="Helical" evidence="2">
    <location>
        <begin position="52"/>
        <end position="70"/>
    </location>
</feature>
<protein>
    <recommendedName>
        <fullName evidence="5">DUF2933 domain-containing protein</fullName>
    </recommendedName>
</protein>
<sequence length="83" mass="9124">MNHSDPSHEHHEERPTSGARGHTGHGLMMLVCVALMGSAAAFLLWRGGSLGGSAWLLLPMLLCLGMHLLMHNHLGPHRRDRDE</sequence>
<evidence type="ECO:0000313" key="4">
    <source>
        <dbReference type="Proteomes" id="UP000198500"/>
    </source>
</evidence>
<keyword evidence="2" id="KW-1133">Transmembrane helix</keyword>
<reference evidence="3 4" key="1">
    <citation type="submission" date="2016-10" db="EMBL/GenBank/DDBJ databases">
        <authorList>
            <person name="de Groot N.N."/>
        </authorList>
    </citation>
    <scope>NUCLEOTIDE SEQUENCE [LARGE SCALE GENOMIC DNA]</scope>
    <source>
        <strain evidence="3 4">DSM 19219</strain>
    </source>
</reference>
<feature type="region of interest" description="Disordered" evidence="1">
    <location>
        <begin position="1"/>
        <end position="22"/>
    </location>
</feature>
<feature type="compositionally biased region" description="Basic and acidic residues" evidence="1">
    <location>
        <begin position="1"/>
        <end position="15"/>
    </location>
</feature>
<dbReference type="Proteomes" id="UP000198500">
    <property type="component" value="Unassembled WGS sequence"/>
</dbReference>
<feature type="transmembrane region" description="Helical" evidence="2">
    <location>
        <begin position="27"/>
        <end position="46"/>
    </location>
</feature>
<evidence type="ECO:0008006" key="5">
    <source>
        <dbReference type="Google" id="ProtNLM"/>
    </source>
</evidence>
<evidence type="ECO:0000313" key="3">
    <source>
        <dbReference type="EMBL" id="SDW20409.1"/>
    </source>
</evidence>
<gene>
    <name evidence="3" type="ORF">SAMN05443545_101358</name>
</gene>
<evidence type="ECO:0000256" key="1">
    <source>
        <dbReference type="SAM" id="MobiDB-lite"/>
    </source>
</evidence>
<evidence type="ECO:0000256" key="2">
    <source>
        <dbReference type="SAM" id="Phobius"/>
    </source>
</evidence>
<dbReference type="RefSeq" id="WP_092567769.1">
    <property type="nucleotide sequence ID" value="NZ_BMXH01000001.1"/>
</dbReference>
<keyword evidence="2" id="KW-0812">Transmembrane</keyword>
<organism evidence="3 4">
    <name type="scientific">Aidingimonas halophila</name>
    <dbReference type="NCBI Taxonomy" id="574349"/>
    <lineage>
        <taxon>Bacteria</taxon>
        <taxon>Pseudomonadati</taxon>
        <taxon>Pseudomonadota</taxon>
        <taxon>Gammaproteobacteria</taxon>
        <taxon>Oceanospirillales</taxon>
        <taxon>Halomonadaceae</taxon>
        <taxon>Aidingimonas</taxon>
    </lineage>
</organism>
<keyword evidence="4" id="KW-1185">Reference proteome</keyword>
<dbReference type="AlphaFoldDB" id="A0A1H2RP46"/>